<evidence type="ECO:0000256" key="2">
    <source>
        <dbReference type="ARBA" id="ARBA00019138"/>
    </source>
</evidence>
<evidence type="ECO:0000256" key="1">
    <source>
        <dbReference type="ARBA" id="ARBA00010465"/>
    </source>
</evidence>
<feature type="compositionally biased region" description="Polar residues" evidence="3">
    <location>
        <begin position="38"/>
        <end position="64"/>
    </location>
</feature>
<protein>
    <recommendedName>
        <fullName evidence="2">SWR1-complex protein 5</fullName>
    </recommendedName>
</protein>
<dbReference type="VEuPathDB" id="FungiDB:MSYG_1621"/>
<dbReference type="PROSITE" id="PS51279">
    <property type="entry name" value="BCNT_C"/>
    <property type="match status" value="1"/>
</dbReference>
<dbReference type="PANTHER" id="PTHR48407:SF1">
    <property type="entry name" value="CRANIOFACIAL DEVELOPMENT PROTEIN 1"/>
    <property type="match status" value="1"/>
</dbReference>
<comment type="similarity">
    <text evidence="1">Belongs to the SWC5 family.</text>
</comment>
<reference evidence="5" key="1">
    <citation type="journal article" date="2017" name="Nucleic Acids Res.">
        <title>Proteogenomics produces comprehensive and highly accurate protein-coding gene annotation in a complete genome assembly of Malassezia sympodialis.</title>
        <authorList>
            <person name="Zhu Y."/>
            <person name="Engstroem P.G."/>
            <person name="Tellgren-Roth C."/>
            <person name="Baudo C.D."/>
            <person name="Kennell J.C."/>
            <person name="Sun S."/>
            <person name="Billmyre R.B."/>
            <person name="Schroeder M.S."/>
            <person name="Andersson A."/>
            <person name="Holm T."/>
            <person name="Sigurgeirsson B."/>
            <person name="Wu G."/>
            <person name="Sankaranarayanan S.R."/>
            <person name="Siddharthan R."/>
            <person name="Sanyal K."/>
            <person name="Lundeberg J."/>
            <person name="Nystedt B."/>
            <person name="Boekhout T."/>
            <person name="Dawson T.L. Jr."/>
            <person name="Heitman J."/>
            <person name="Scheynius A."/>
            <person name="Lehtioe J."/>
        </authorList>
    </citation>
    <scope>NUCLEOTIDE SEQUENCE [LARGE SCALE GENOMIC DNA]</scope>
    <source>
        <strain evidence="5">ATCC 42132</strain>
    </source>
</reference>
<dbReference type="Proteomes" id="UP000186303">
    <property type="component" value="Chromosome 2"/>
</dbReference>
<dbReference type="STRING" id="1230383.M5E3Z6"/>
<sequence length="235" mass="25525">MTPDDFGVNKSKGVDTLSGTHPEFENELSKGLEGGITSCPQNSSTEKLKANSVTDDVPSPNQIIEDTESRINEKVNDLDSIPTIKDTAKSTETFDSAVPEKNTASTTVSKKAEESTSSAPPLRAPVKKRSSQLGSMARKKRKSQLADMSAAVTSTPVKMNTLEKSKLDWEAFKGNIATEDNRSTMSAAERDELDSQTQGGGSGLGDVKGYLHRKEFLDRVHGRLDQQEYENLVSK</sequence>
<dbReference type="KEGG" id="msym:MSY001_0071"/>
<feature type="region of interest" description="Disordered" evidence="3">
    <location>
        <begin position="177"/>
        <end position="207"/>
    </location>
</feature>
<name>M5E3Z6_MALS4</name>
<dbReference type="OrthoDB" id="445677at2759"/>
<dbReference type="AlphaFoldDB" id="M5E3Z6"/>
<gene>
    <name evidence="4" type="ORF">MSYG_1621</name>
</gene>
<dbReference type="EMBL" id="LT671822">
    <property type="protein sequence ID" value="SHO77280.1"/>
    <property type="molecule type" value="Genomic_DNA"/>
</dbReference>
<evidence type="ECO:0000313" key="5">
    <source>
        <dbReference type="Proteomes" id="UP000186303"/>
    </source>
</evidence>
<proteinExistence type="inferred from homology"/>
<feature type="compositionally biased region" description="Polar residues" evidence="3">
    <location>
        <begin position="102"/>
        <end position="119"/>
    </location>
</feature>
<feature type="compositionally biased region" description="Basic and acidic residues" evidence="3">
    <location>
        <begin position="67"/>
        <end position="77"/>
    </location>
</feature>
<evidence type="ECO:0000313" key="4">
    <source>
        <dbReference type="EMBL" id="SHO77280.1"/>
    </source>
</evidence>
<accession>M5E3Z6</accession>
<dbReference type="HOGENOM" id="CLU_1180441_0_0_1"/>
<feature type="region of interest" description="Disordered" evidence="3">
    <location>
        <begin position="1"/>
        <end position="151"/>
    </location>
</feature>
<dbReference type="GO" id="GO:0000812">
    <property type="term" value="C:Swr1 complex"/>
    <property type="evidence" value="ECO:0007669"/>
    <property type="project" value="TreeGrafter"/>
</dbReference>
<dbReference type="RefSeq" id="XP_018738720.1">
    <property type="nucleotide sequence ID" value="XM_018886071.1"/>
</dbReference>
<dbReference type="PANTHER" id="PTHR48407">
    <property type="entry name" value="CRANIOFACIAL DEVELOPMENT PROTEIN 1"/>
    <property type="match status" value="1"/>
</dbReference>
<evidence type="ECO:0000256" key="3">
    <source>
        <dbReference type="SAM" id="MobiDB-lite"/>
    </source>
</evidence>
<keyword evidence="5" id="KW-1185">Reference proteome</keyword>
<dbReference type="Pfam" id="PF07572">
    <property type="entry name" value="BCNT"/>
    <property type="match status" value="1"/>
</dbReference>
<organism evidence="4 5">
    <name type="scientific">Malassezia sympodialis (strain ATCC 42132)</name>
    <name type="common">Atopic eczema-associated yeast</name>
    <dbReference type="NCBI Taxonomy" id="1230383"/>
    <lineage>
        <taxon>Eukaryota</taxon>
        <taxon>Fungi</taxon>
        <taxon>Dikarya</taxon>
        <taxon>Basidiomycota</taxon>
        <taxon>Ustilaginomycotina</taxon>
        <taxon>Malasseziomycetes</taxon>
        <taxon>Malasseziales</taxon>
        <taxon>Malasseziaceae</taxon>
        <taxon>Malassezia</taxon>
    </lineage>
</organism>
<dbReference type="InterPro" id="IPR027124">
    <property type="entry name" value="Swc5/CFDP1/2"/>
</dbReference>
<dbReference type="InterPro" id="IPR011421">
    <property type="entry name" value="BCNT-C"/>
</dbReference>